<dbReference type="Gene3D" id="3.40.50.1240">
    <property type="entry name" value="Phosphoglycerate mutase-like"/>
    <property type="match status" value="1"/>
</dbReference>
<dbReference type="Pfam" id="PF00328">
    <property type="entry name" value="His_Phos_2"/>
    <property type="match status" value="1"/>
</dbReference>
<keyword evidence="7" id="KW-0325">Glycoprotein</keyword>
<dbReference type="Proteomes" id="UP000235965">
    <property type="component" value="Unassembled WGS sequence"/>
</dbReference>
<reference evidence="9 10" key="1">
    <citation type="submission" date="2017-12" db="EMBL/GenBank/DDBJ databases">
        <title>Hemimetabolous genomes reveal molecular basis of termite eusociality.</title>
        <authorList>
            <person name="Harrison M.C."/>
            <person name="Jongepier E."/>
            <person name="Robertson H.M."/>
            <person name="Arning N."/>
            <person name="Bitard-Feildel T."/>
            <person name="Chao H."/>
            <person name="Childers C.P."/>
            <person name="Dinh H."/>
            <person name="Doddapaneni H."/>
            <person name="Dugan S."/>
            <person name="Gowin J."/>
            <person name="Greiner C."/>
            <person name="Han Y."/>
            <person name="Hu H."/>
            <person name="Hughes D.S.T."/>
            <person name="Huylmans A.-K."/>
            <person name="Kemena C."/>
            <person name="Kremer L.P.M."/>
            <person name="Lee S.L."/>
            <person name="Lopez-Ezquerra A."/>
            <person name="Mallet L."/>
            <person name="Monroy-Kuhn J.M."/>
            <person name="Moser A."/>
            <person name="Murali S.C."/>
            <person name="Muzny D.M."/>
            <person name="Otani S."/>
            <person name="Piulachs M.-D."/>
            <person name="Poelchau M."/>
            <person name="Qu J."/>
            <person name="Schaub F."/>
            <person name="Wada-Katsumata A."/>
            <person name="Worley K.C."/>
            <person name="Xie Q."/>
            <person name="Ylla G."/>
            <person name="Poulsen M."/>
            <person name="Gibbs R.A."/>
            <person name="Schal C."/>
            <person name="Richards S."/>
            <person name="Belles X."/>
            <person name="Korb J."/>
            <person name="Bornberg-Bauer E."/>
        </authorList>
    </citation>
    <scope>NUCLEOTIDE SEQUENCE [LARGE SCALE GENOMIC DNA]</scope>
    <source>
        <tissue evidence="9">Whole body</tissue>
    </source>
</reference>
<dbReference type="PANTHER" id="PTHR11567:SF211">
    <property type="entry name" value="PROSTATIC ACID PHOSPHATASE"/>
    <property type="match status" value="1"/>
</dbReference>
<feature type="signal peptide" evidence="8">
    <location>
        <begin position="1"/>
        <end position="21"/>
    </location>
</feature>
<protein>
    <recommendedName>
        <fullName evidence="3">acid phosphatase</fullName>
        <ecNumber evidence="3">3.1.3.2</ecNumber>
    </recommendedName>
</protein>
<proteinExistence type="inferred from homology"/>
<evidence type="ECO:0000256" key="7">
    <source>
        <dbReference type="ARBA" id="ARBA00023180"/>
    </source>
</evidence>
<evidence type="ECO:0000256" key="3">
    <source>
        <dbReference type="ARBA" id="ARBA00012646"/>
    </source>
</evidence>
<evidence type="ECO:0000256" key="1">
    <source>
        <dbReference type="ARBA" id="ARBA00000032"/>
    </source>
</evidence>
<evidence type="ECO:0000313" key="9">
    <source>
        <dbReference type="EMBL" id="PNF25317.1"/>
    </source>
</evidence>
<keyword evidence="10" id="KW-1185">Reference proteome</keyword>
<evidence type="ECO:0000256" key="8">
    <source>
        <dbReference type="SAM" id="SignalP"/>
    </source>
</evidence>
<dbReference type="InterPro" id="IPR000560">
    <property type="entry name" value="His_Pase_clade-2"/>
</dbReference>
<dbReference type="InterPro" id="IPR029033">
    <property type="entry name" value="His_PPase_superfam"/>
</dbReference>
<evidence type="ECO:0000256" key="5">
    <source>
        <dbReference type="ARBA" id="ARBA00022801"/>
    </source>
</evidence>
<evidence type="ECO:0000256" key="2">
    <source>
        <dbReference type="ARBA" id="ARBA00005375"/>
    </source>
</evidence>
<evidence type="ECO:0000256" key="4">
    <source>
        <dbReference type="ARBA" id="ARBA00022729"/>
    </source>
</evidence>
<keyword evidence="6" id="KW-1015">Disulfide bond</keyword>
<dbReference type="InterPro" id="IPR033379">
    <property type="entry name" value="Acid_Pase_AS"/>
</dbReference>
<feature type="chain" id="PRO_5014375210" description="acid phosphatase" evidence="8">
    <location>
        <begin position="22"/>
        <end position="263"/>
    </location>
</feature>
<dbReference type="EC" id="3.1.3.2" evidence="3"/>
<comment type="similarity">
    <text evidence="2">Belongs to the histidine acid phosphatase family.</text>
</comment>
<comment type="caution">
    <text evidence="9">The sequence shown here is derived from an EMBL/GenBank/DDBJ whole genome shotgun (WGS) entry which is preliminary data.</text>
</comment>
<dbReference type="OrthoDB" id="10257284at2759"/>
<dbReference type="SUPFAM" id="SSF53254">
    <property type="entry name" value="Phosphoglycerate mutase-like"/>
    <property type="match status" value="1"/>
</dbReference>
<keyword evidence="4 8" id="KW-0732">Signal</keyword>
<organism evidence="9 10">
    <name type="scientific">Cryptotermes secundus</name>
    <dbReference type="NCBI Taxonomy" id="105785"/>
    <lineage>
        <taxon>Eukaryota</taxon>
        <taxon>Metazoa</taxon>
        <taxon>Ecdysozoa</taxon>
        <taxon>Arthropoda</taxon>
        <taxon>Hexapoda</taxon>
        <taxon>Insecta</taxon>
        <taxon>Pterygota</taxon>
        <taxon>Neoptera</taxon>
        <taxon>Polyneoptera</taxon>
        <taxon>Dictyoptera</taxon>
        <taxon>Blattodea</taxon>
        <taxon>Blattoidea</taxon>
        <taxon>Termitoidae</taxon>
        <taxon>Kalotermitidae</taxon>
        <taxon>Cryptotermitinae</taxon>
        <taxon>Cryptotermes</taxon>
    </lineage>
</organism>
<dbReference type="PANTHER" id="PTHR11567">
    <property type="entry name" value="ACID PHOSPHATASE-RELATED"/>
    <property type="match status" value="1"/>
</dbReference>
<evidence type="ECO:0000313" key="10">
    <source>
        <dbReference type="Proteomes" id="UP000235965"/>
    </source>
</evidence>
<dbReference type="InterPro" id="IPR050645">
    <property type="entry name" value="Histidine_acid_phosphatase"/>
</dbReference>
<dbReference type="AlphaFoldDB" id="A0A2J7Q9Q5"/>
<dbReference type="PROSITE" id="PS00616">
    <property type="entry name" value="HIS_ACID_PHOSPHAT_1"/>
    <property type="match status" value="1"/>
</dbReference>
<gene>
    <name evidence="9" type="ORF">B7P43_G10948</name>
</gene>
<dbReference type="EMBL" id="NEVH01016344">
    <property type="protein sequence ID" value="PNF25317.1"/>
    <property type="molecule type" value="Genomic_DNA"/>
</dbReference>
<evidence type="ECO:0000256" key="6">
    <source>
        <dbReference type="ARBA" id="ARBA00023157"/>
    </source>
</evidence>
<dbReference type="CDD" id="cd07061">
    <property type="entry name" value="HP_HAP_like"/>
    <property type="match status" value="1"/>
</dbReference>
<accession>A0A2J7Q9Q5</accession>
<keyword evidence="5" id="KW-0378">Hydrolase</keyword>
<comment type="catalytic activity">
    <reaction evidence="1">
        <text>a phosphate monoester + H2O = an alcohol + phosphate</text>
        <dbReference type="Rhea" id="RHEA:15017"/>
        <dbReference type="ChEBI" id="CHEBI:15377"/>
        <dbReference type="ChEBI" id="CHEBI:30879"/>
        <dbReference type="ChEBI" id="CHEBI:43474"/>
        <dbReference type="ChEBI" id="CHEBI:67140"/>
        <dbReference type="EC" id="3.1.3.2"/>
    </reaction>
</comment>
<sequence>MSANFLFFISFGMILLERTSRYFFVSCLTEDQANLGSLVFVSALYRHGDRTPVTSYPTDPYNNVSYWPVGWGQLTNIGKCQHYELGQWLRQRYSKLIPEAYSPEDIYVRSTDVDRTLMSAASNLAGLYPPEGDQKWNRNIDWQPIPIHTVPEKMDEILAGKRPCAQYEAELLRVKTSPEVRRYNEEHADLYRYTSEQSGNKIHDAESLEFLYNTLFIEELYNFTLPNWTKKVFPEQMMSVASYSFTIPAKTKLLQRLKIGLVS</sequence>
<name>A0A2J7Q9Q5_9NEOP</name>
<dbReference type="GO" id="GO:0003993">
    <property type="term" value="F:acid phosphatase activity"/>
    <property type="evidence" value="ECO:0007669"/>
    <property type="project" value="UniProtKB-EC"/>
</dbReference>